<dbReference type="EMBL" id="ACZL01000017">
    <property type="protein sequence ID" value="EHI55742.1"/>
    <property type="molecule type" value="Genomic_DNA"/>
</dbReference>
<organism evidence="1 2">
    <name type="scientific">Johnsonella ignava ATCC 51276</name>
    <dbReference type="NCBI Taxonomy" id="679200"/>
    <lineage>
        <taxon>Bacteria</taxon>
        <taxon>Bacillati</taxon>
        <taxon>Bacillota</taxon>
        <taxon>Clostridia</taxon>
        <taxon>Lachnospirales</taxon>
        <taxon>Lachnospiraceae</taxon>
        <taxon>Johnsonella</taxon>
    </lineage>
</organism>
<evidence type="ECO:0000313" key="2">
    <source>
        <dbReference type="Proteomes" id="UP000003011"/>
    </source>
</evidence>
<evidence type="ECO:0008006" key="3">
    <source>
        <dbReference type="Google" id="ProtNLM"/>
    </source>
</evidence>
<dbReference type="InterPro" id="IPR010388">
    <property type="entry name" value="Anaerobic_Co-chelatase"/>
</dbReference>
<dbReference type="InterPro" id="IPR050963">
    <property type="entry name" value="Sirohydro_Cobaltochel/CbiX"/>
</dbReference>
<dbReference type="GO" id="GO:0019251">
    <property type="term" value="P:anaerobic cobalamin biosynthetic process"/>
    <property type="evidence" value="ECO:0007669"/>
    <property type="project" value="InterPro"/>
</dbReference>
<proteinExistence type="predicted"/>
<dbReference type="GO" id="GO:0016852">
    <property type="term" value="F:sirohydrochlorin cobaltochelatase activity"/>
    <property type="evidence" value="ECO:0007669"/>
    <property type="project" value="InterPro"/>
</dbReference>
<dbReference type="HOGENOM" id="CLU_036584_2_0_9"/>
<evidence type="ECO:0000313" key="1">
    <source>
        <dbReference type="EMBL" id="EHI55742.1"/>
    </source>
</evidence>
<dbReference type="Proteomes" id="UP000003011">
    <property type="component" value="Unassembled WGS sequence"/>
</dbReference>
<protein>
    <recommendedName>
        <fullName evidence="3">Sirohydrochlorin cobaltochelatase</fullName>
    </recommendedName>
</protein>
<dbReference type="SUPFAM" id="SSF53800">
    <property type="entry name" value="Chelatase"/>
    <property type="match status" value="1"/>
</dbReference>
<gene>
    <name evidence="1" type="ORF">HMPREF9333_01089</name>
</gene>
<dbReference type="eggNOG" id="COG4822">
    <property type="taxonomic scope" value="Bacteria"/>
</dbReference>
<dbReference type="PANTHER" id="PTHR33542:SF3">
    <property type="entry name" value="SIROHYDROCHLORIN FERROCHELATASE, CHLOROPLASTIC"/>
    <property type="match status" value="1"/>
</dbReference>
<keyword evidence="2" id="KW-1185">Reference proteome</keyword>
<dbReference type="PANTHER" id="PTHR33542">
    <property type="entry name" value="SIROHYDROCHLORIN FERROCHELATASE, CHLOROPLASTIC"/>
    <property type="match status" value="1"/>
</dbReference>
<reference evidence="1 2" key="1">
    <citation type="submission" date="2011-08" db="EMBL/GenBank/DDBJ databases">
        <title>The Genome Sequence of Johnsonella ignava ATCC 51276.</title>
        <authorList>
            <consortium name="The Broad Institute Genome Sequencing Platform"/>
            <person name="Earl A."/>
            <person name="Ward D."/>
            <person name="Feldgarden M."/>
            <person name="Gevers D."/>
            <person name="Izard J."/>
            <person name="Blanton J.M."/>
            <person name="Baranova O.V."/>
            <person name="Dewhirst F.E."/>
            <person name="Young S.K."/>
            <person name="Zeng Q."/>
            <person name="Gargeya S."/>
            <person name="Fitzgerald M."/>
            <person name="Haas B."/>
            <person name="Abouelleil A."/>
            <person name="Alvarado L."/>
            <person name="Arachchi H.M."/>
            <person name="Berlin A."/>
            <person name="Brown A."/>
            <person name="Chapman S.B."/>
            <person name="Chen Z."/>
            <person name="Dunbar C."/>
            <person name="Freedman E."/>
            <person name="Gearin G."/>
            <person name="Gellesch M."/>
            <person name="Goldberg J."/>
            <person name="Griggs A."/>
            <person name="Gujja S."/>
            <person name="Heiman D."/>
            <person name="Howarth C."/>
            <person name="Larson L."/>
            <person name="Lui A."/>
            <person name="MacDonald P.J.P."/>
            <person name="Montmayeur A."/>
            <person name="Murphy C."/>
            <person name="Neiman D."/>
            <person name="Pearson M."/>
            <person name="Priest M."/>
            <person name="Roberts A."/>
            <person name="Saif S."/>
            <person name="Shea T."/>
            <person name="Shenoy N."/>
            <person name="Sisk P."/>
            <person name="Stolte C."/>
            <person name="Sykes S."/>
            <person name="Wortman J."/>
            <person name="Nusbaum C."/>
            <person name="Birren B."/>
        </authorList>
    </citation>
    <scope>NUCLEOTIDE SEQUENCE [LARGE SCALE GENOMIC DNA]</scope>
    <source>
        <strain evidence="1 2">ATCC 51276</strain>
    </source>
</reference>
<dbReference type="Pfam" id="PF06180">
    <property type="entry name" value="CbiK"/>
    <property type="match status" value="1"/>
</dbReference>
<dbReference type="STRING" id="679200.HMPREF9333_01089"/>
<sequence>MTFALKRMYKDGIEEVIVQPSHIINGVENDNMLSAVRESGSLFKKIICSAPLLTSENDYSDVADAIHDIINSWEIEAADENSIINSKENAVLLMGHGSNHHANSAYAALEYRLRDHGMENIFIANVEAYPYIDNVIEKLEQKKYKKVILAPFMIVAGEHVKNDMAGDDDDSWKNLLVKKGFEVHCILKGLGEYKSIREIFIKHARESVQDL</sequence>
<accession>G5GHP9</accession>
<comment type="caution">
    <text evidence="1">The sequence shown here is derived from an EMBL/GenBank/DDBJ whole genome shotgun (WGS) entry which is preliminary data.</text>
</comment>
<dbReference type="CDD" id="cd03413">
    <property type="entry name" value="CbiK_C"/>
    <property type="match status" value="1"/>
</dbReference>
<dbReference type="AlphaFoldDB" id="G5GHP9"/>
<dbReference type="PATRIC" id="fig|679200.3.peg.1156"/>
<name>G5GHP9_9FIRM</name>
<dbReference type="Gene3D" id="3.40.50.1400">
    <property type="match status" value="1"/>
</dbReference>